<evidence type="ECO:0000313" key="2">
    <source>
        <dbReference type="Proteomes" id="UP000789570"/>
    </source>
</evidence>
<gene>
    <name evidence="1" type="ORF">FCALED_LOCUS5678</name>
</gene>
<sequence length="83" mass="9733">ILLNKLSTMVETAAENSVKLLSLTVNIPNNFFIYDEPIENDNVISIVKKLQEVTKKYHQEHASQEIHKLRYIENSNHTKRRKN</sequence>
<organism evidence="1 2">
    <name type="scientific">Funneliformis caledonium</name>
    <dbReference type="NCBI Taxonomy" id="1117310"/>
    <lineage>
        <taxon>Eukaryota</taxon>
        <taxon>Fungi</taxon>
        <taxon>Fungi incertae sedis</taxon>
        <taxon>Mucoromycota</taxon>
        <taxon>Glomeromycotina</taxon>
        <taxon>Glomeromycetes</taxon>
        <taxon>Glomerales</taxon>
        <taxon>Glomeraceae</taxon>
        <taxon>Funneliformis</taxon>
    </lineage>
</organism>
<name>A0A9N9AR23_9GLOM</name>
<accession>A0A9N9AR23</accession>
<dbReference type="AlphaFoldDB" id="A0A9N9AR23"/>
<proteinExistence type="predicted"/>
<protein>
    <submittedName>
        <fullName evidence="1">12216_t:CDS:1</fullName>
    </submittedName>
</protein>
<keyword evidence="2" id="KW-1185">Reference proteome</keyword>
<reference evidence="1" key="1">
    <citation type="submission" date="2021-06" db="EMBL/GenBank/DDBJ databases">
        <authorList>
            <person name="Kallberg Y."/>
            <person name="Tangrot J."/>
            <person name="Rosling A."/>
        </authorList>
    </citation>
    <scope>NUCLEOTIDE SEQUENCE</scope>
    <source>
        <strain evidence="1">UK204</strain>
    </source>
</reference>
<feature type="non-terminal residue" evidence="1">
    <location>
        <position position="83"/>
    </location>
</feature>
<dbReference type="Proteomes" id="UP000789570">
    <property type="component" value="Unassembled WGS sequence"/>
</dbReference>
<evidence type="ECO:0000313" key="1">
    <source>
        <dbReference type="EMBL" id="CAG8541843.1"/>
    </source>
</evidence>
<comment type="caution">
    <text evidence="1">The sequence shown here is derived from an EMBL/GenBank/DDBJ whole genome shotgun (WGS) entry which is preliminary data.</text>
</comment>
<dbReference type="EMBL" id="CAJVPQ010001263">
    <property type="protein sequence ID" value="CAG8541843.1"/>
    <property type="molecule type" value="Genomic_DNA"/>
</dbReference>